<evidence type="ECO:0000313" key="1">
    <source>
        <dbReference type="EMBL" id="KUN80439.1"/>
    </source>
</evidence>
<dbReference type="Proteomes" id="UP000052982">
    <property type="component" value="Unassembled WGS sequence"/>
</dbReference>
<accession>A0A101SUH2</accession>
<name>A0A101SUH2_9ACTN</name>
<dbReference type="STRING" id="1943.AQJ64_25480"/>
<organism evidence="1 2">
    <name type="scientific">Streptomyces griseoruber</name>
    <dbReference type="NCBI Taxonomy" id="1943"/>
    <lineage>
        <taxon>Bacteria</taxon>
        <taxon>Bacillati</taxon>
        <taxon>Actinomycetota</taxon>
        <taxon>Actinomycetes</taxon>
        <taxon>Kitasatosporales</taxon>
        <taxon>Streptomycetaceae</taxon>
        <taxon>Streptomyces</taxon>
    </lineage>
</organism>
<dbReference type="OrthoDB" id="3444999at2"/>
<dbReference type="RefSeq" id="WP_055638359.1">
    <property type="nucleotide sequence ID" value="NZ_JBIRRP010000028.1"/>
</dbReference>
<dbReference type="AlphaFoldDB" id="A0A101SUH2"/>
<evidence type="ECO:0000313" key="2">
    <source>
        <dbReference type="Proteomes" id="UP000052982"/>
    </source>
</evidence>
<reference evidence="1 2" key="1">
    <citation type="submission" date="2015-10" db="EMBL/GenBank/DDBJ databases">
        <title>Draft genome sequence of Streptomyces griseoruber DSM 40281, type strain for the species Streptomyces griseoruber.</title>
        <authorList>
            <person name="Ruckert C."/>
            <person name="Winkler A."/>
            <person name="Kalinowski J."/>
            <person name="Kampfer P."/>
            <person name="Glaeser S."/>
        </authorList>
    </citation>
    <scope>NUCLEOTIDE SEQUENCE [LARGE SCALE GENOMIC DNA]</scope>
    <source>
        <strain evidence="1 2">DSM 40281</strain>
    </source>
</reference>
<gene>
    <name evidence="1" type="ORF">AQJ64_25480</name>
</gene>
<sequence length="277" mass="30231">MLDDTTRLAVGLLLDLTDDDTAARVRARIGLHSGEPSRLARRRIRRAWNWSPVPSSVALWTLEQDDPQLNALVWPHLGRNTGLRRAVVRGLPFGPGRTAPVPVDPKLAGEEPEIPGSYVRHGLVGALRAVDSMSRARAASSMVLTREDWSTVAEADAEQPLPGYTRWVLSIRPDCPPALRARFGTHAKFTHRLRQAGVLDGPAAYATGHGPAVRVLEVLAMGRLMFPARVPDAERALRPLVHRHLGNREEAWAVLAQIAETFHGTAPELLMTAGALA</sequence>
<comment type="caution">
    <text evidence="1">The sequence shown here is derived from an EMBL/GenBank/DDBJ whole genome shotgun (WGS) entry which is preliminary data.</text>
</comment>
<dbReference type="EMBL" id="LMWW01000042">
    <property type="protein sequence ID" value="KUN80439.1"/>
    <property type="molecule type" value="Genomic_DNA"/>
</dbReference>
<keyword evidence="2" id="KW-1185">Reference proteome</keyword>
<proteinExistence type="predicted"/>
<protein>
    <submittedName>
        <fullName evidence="1">Uncharacterized protein</fullName>
    </submittedName>
</protein>